<dbReference type="OrthoDB" id="197068at2759"/>
<protein>
    <submittedName>
        <fullName evidence="3">3-phosphoshikimate 1-carboxyvinyltransferase, chloroplastic</fullName>
    </submittedName>
</protein>
<gene>
    <name evidence="3" type="ORF">TSOC_009199</name>
</gene>
<dbReference type="InterPro" id="IPR036968">
    <property type="entry name" value="Enolpyruvate_Tfrase_sf"/>
</dbReference>
<dbReference type="GO" id="GO:0003866">
    <property type="term" value="F:3-phosphoshikimate 1-carboxyvinyltransferase activity"/>
    <property type="evidence" value="ECO:0007669"/>
    <property type="project" value="TreeGrafter"/>
</dbReference>
<comment type="caution">
    <text evidence="3">The sequence shown here is derived from an EMBL/GenBank/DDBJ whole genome shotgun (WGS) entry which is preliminary data.</text>
</comment>
<dbReference type="Proteomes" id="UP000236333">
    <property type="component" value="Unassembled WGS sequence"/>
</dbReference>
<organism evidence="3 4">
    <name type="scientific">Tetrabaena socialis</name>
    <dbReference type="NCBI Taxonomy" id="47790"/>
    <lineage>
        <taxon>Eukaryota</taxon>
        <taxon>Viridiplantae</taxon>
        <taxon>Chlorophyta</taxon>
        <taxon>core chlorophytes</taxon>
        <taxon>Chlorophyceae</taxon>
        <taxon>CS clade</taxon>
        <taxon>Chlamydomonadales</taxon>
        <taxon>Tetrabaenaceae</taxon>
        <taxon>Tetrabaena</taxon>
    </lineage>
</organism>
<dbReference type="Pfam" id="PF00275">
    <property type="entry name" value="EPSP_synthase"/>
    <property type="match status" value="1"/>
</dbReference>
<dbReference type="PANTHER" id="PTHR21090:SF5">
    <property type="entry name" value="PENTAFUNCTIONAL AROM POLYPEPTIDE"/>
    <property type="match status" value="1"/>
</dbReference>
<feature type="domain" description="Enolpyruvate transferase" evidence="2">
    <location>
        <begin position="15"/>
        <end position="57"/>
    </location>
</feature>
<dbReference type="SUPFAM" id="SSF55205">
    <property type="entry name" value="EPT/RTPC-like"/>
    <property type="match status" value="1"/>
</dbReference>
<dbReference type="InterPro" id="IPR001986">
    <property type="entry name" value="Enolpyruvate_Tfrase_dom"/>
</dbReference>
<dbReference type="PANTHER" id="PTHR21090">
    <property type="entry name" value="AROM/DEHYDROQUINATE SYNTHASE"/>
    <property type="match status" value="1"/>
</dbReference>
<evidence type="ECO:0000313" key="3">
    <source>
        <dbReference type="EMBL" id="PNH04614.1"/>
    </source>
</evidence>
<dbReference type="EMBL" id="PGGS01000373">
    <property type="protein sequence ID" value="PNH04614.1"/>
    <property type="molecule type" value="Genomic_DNA"/>
</dbReference>
<dbReference type="Gene3D" id="3.65.10.10">
    <property type="entry name" value="Enolpyruvate transferase domain"/>
    <property type="match status" value="1"/>
</dbReference>
<keyword evidence="4" id="KW-1185">Reference proteome</keyword>
<evidence type="ECO:0000256" key="1">
    <source>
        <dbReference type="ARBA" id="ARBA00022679"/>
    </source>
</evidence>
<dbReference type="GO" id="GO:0009423">
    <property type="term" value="P:chorismate biosynthetic process"/>
    <property type="evidence" value="ECO:0007669"/>
    <property type="project" value="TreeGrafter"/>
</dbReference>
<accession>A0A2J7ZWH9</accession>
<evidence type="ECO:0000259" key="2">
    <source>
        <dbReference type="Pfam" id="PF00275"/>
    </source>
</evidence>
<keyword evidence="1 3" id="KW-0808">Transferase</keyword>
<proteinExistence type="predicted"/>
<dbReference type="AlphaFoldDB" id="A0A2J7ZWH9"/>
<evidence type="ECO:0000313" key="4">
    <source>
        <dbReference type="Proteomes" id="UP000236333"/>
    </source>
</evidence>
<name>A0A2J7ZWH9_9CHLO</name>
<sequence>MRASAIKEKVDELTVQPVKKIAGTVKLPGSKSLSNRVLLLAALSEGKTLIKNLLHQPPTEDVAPTLK</sequence>
<reference evidence="3 4" key="1">
    <citation type="journal article" date="2017" name="Mol. Biol. Evol.">
        <title>The 4-celled Tetrabaena socialis nuclear genome reveals the essential components for genetic control of cell number at the origin of multicellularity in the volvocine lineage.</title>
        <authorList>
            <person name="Featherston J."/>
            <person name="Arakaki Y."/>
            <person name="Hanschen E.R."/>
            <person name="Ferris P.J."/>
            <person name="Michod R.E."/>
            <person name="Olson B.J.S.C."/>
            <person name="Nozaki H."/>
            <person name="Durand P.M."/>
        </authorList>
    </citation>
    <scope>NUCLEOTIDE SEQUENCE [LARGE SCALE GENOMIC DNA]</scope>
    <source>
        <strain evidence="3 4">NIES-571</strain>
    </source>
</reference>
<dbReference type="InterPro" id="IPR013792">
    <property type="entry name" value="RNA3'P_cycl/enolpyr_Trfase_a/b"/>
</dbReference>